<sequence>MRTKKNLLIASVSVLLGGVVLPTGLSVYAAEIDKDTVTDSTTSTEGNDSITVEDDEFDADFDTYIQEIIFNDDVVVPEVETEDDDTLLTEEEQNEIINSIVTEVQDTTPVNTTVRGGIQTRAAAGLMAKLAAKYGTVWLKKTAPKFLYKKISFLIGKKISQAKFVQIFGRIINLATGTAMEQALAKSFRSLGISSKLANSAASIIVTGLFLLV</sequence>
<dbReference type="AlphaFoldDB" id="A0A1R4KAD6"/>
<proteinExistence type="predicted"/>
<reference evidence="1 2" key="1">
    <citation type="submission" date="2017-02" db="EMBL/GenBank/DDBJ databases">
        <authorList>
            <person name="Peterson S.W."/>
        </authorList>
    </citation>
    <scope>NUCLEOTIDE SEQUENCE [LARGE SCALE GENOMIC DNA]</scope>
    <source>
        <strain evidence="1 2">42ea</strain>
    </source>
</reference>
<dbReference type="Proteomes" id="UP000195611">
    <property type="component" value="Unassembled WGS sequence"/>
</dbReference>
<dbReference type="RefSeq" id="WP_087059381.1">
    <property type="nucleotide sequence ID" value="NZ_FUKW01000129.1"/>
</dbReference>
<evidence type="ECO:0000313" key="1">
    <source>
        <dbReference type="EMBL" id="SJN41280.1"/>
    </source>
</evidence>
<dbReference type="EMBL" id="FUKW01000129">
    <property type="protein sequence ID" value="SJN41280.1"/>
    <property type="molecule type" value="Genomic_DNA"/>
</dbReference>
<protein>
    <submittedName>
        <fullName evidence="1">Uncharacterized protein</fullName>
    </submittedName>
</protein>
<organism evidence="1 2">
    <name type="scientific">Marinilactibacillus psychrotolerans 42ea</name>
    <dbReference type="NCBI Taxonomy" id="1255609"/>
    <lineage>
        <taxon>Bacteria</taxon>
        <taxon>Bacillati</taxon>
        <taxon>Bacillota</taxon>
        <taxon>Bacilli</taxon>
        <taxon>Lactobacillales</taxon>
        <taxon>Carnobacteriaceae</taxon>
        <taxon>Marinilactibacillus</taxon>
    </lineage>
</organism>
<gene>
    <name evidence="1" type="ORF">FM115_08850</name>
</gene>
<evidence type="ECO:0000313" key="2">
    <source>
        <dbReference type="Proteomes" id="UP000195611"/>
    </source>
</evidence>
<name>A0A1R4KAD6_9LACT</name>
<accession>A0A1R4KAD6</accession>